<evidence type="ECO:0000313" key="7">
    <source>
        <dbReference type="EMBL" id="CRK95617.1"/>
    </source>
</evidence>
<comment type="subcellular location">
    <subcellularLocation>
        <location evidence="1">Secreted</location>
    </subcellularLocation>
</comment>
<dbReference type="GO" id="GO:0005615">
    <property type="term" value="C:extracellular space"/>
    <property type="evidence" value="ECO:0007669"/>
    <property type="project" value="TreeGrafter"/>
</dbReference>
<feature type="signal peptide" evidence="6">
    <location>
        <begin position="1"/>
        <end position="16"/>
    </location>
</feature>
<dbReference type="AlphaFoldDB" id="A0A1J1IB01"/>
<name>A0A1J1IB01_9DIPT</name>
<evidence type="ECO:0000256" key="1">
    <source>
        <dbReference type="ARBA" id="ARBA00004613"/>
    </source>
</evidence>
<dbReference type="InterPro" id="IPR036728">
    <property type="entry name" value="PBP_GOBP_sf"/>
</dbReference>
<dbReference type="SMART" id="SM00708">
    <property type="entry name" value="PhBP"/>
    <property type="match status" value="1"/>
</dbReference>
<dbReference type="OrthoDB" id="5978988at2759"/>
<dbReference type="EMBL" id="CVRI01000042">
    <property type="protein sequence ID" value="CRK95617.1"/>
    <property type="molecule type" value="Genomic_DNA"/>
</dbReference>
<organism evidence="7 8">
    <name type="scientific">Clunio marinus</name>
    <dbReference type="NCBI Taxonomy" id="568069"/>
    <lineage>
        <taxon>Eukaryota</taxon>
        <taxon>Metazoa</taxon>
        <taxon>Ecdysozoa</taxon>
        <taxon>Arthropoda</taxon>
        <taxon>Hexapoda</taxon>
        <taxon>Insecta</taxon>
        <taxon>Pterygota</taxon>
        <taxon>Neoptera</taxon>
        <taxon>Endopterygota</taxon>
        <taxon>Diptera</taxon>
        <taxon>Nematocera</taxon>
        <taxon>Chironomoidea</taxon>
        <taxon>Chironomidae</taxon>
        <taxon>Clunio</taxon>
    </lineage>
</organism>
<dbReference type="Gene3D" id="1.10.238.20">
    <property type="entry name" value="Pheromone/general odorant binding protein domain"/>
    <property type="match status" value="1"/>
</dbReference>
<evidence type="ECO:0000256" key="3">
    <source>
        <dbReference type="ARBA" id="ARBA00022525"/>
    </source>
</evidence>
<dbReference type="Pfam" id="PF01395">
    <property type="entry name" value="PBP_GOBP"/>
    <property type="match status" value="1"/>
</dbReference>
<comment type="similarity">
    <text evidence="2">Belongs to the PBP/GOBP family.</text>
</comment>
<evidence type="ECO:0000256" key="2">
    <source>
        <dbReference type="ARBA" id="ARBA00008098"/>
    </source>
</evidence>
<accession>A0A1J1IB01</accession>
<keyword evidence="4 6" id="KW-0732">Signal</keyword>
<dbReference type="InterPro" id="IPR006170">
    <property type="entry name" value="PBP/GOBP"/>
</dbReference>
<dbReference type="GO" id="GO:0005549">
    <property type="term" value="F:odorant binding"/>
    <property type="evidence" value="ECO:0007669"/>
    <property type="project" value="InterPro"/>
</dbReference>
<evidence type="ECO:0000256" key="5">
    <source>
        <dbReference type="ARBA" id="ARBA00023157"/>
    </source>
</evidence>
<sequence>MKLFIVAALLIVAVQGDYVLKTLDDLQTARKECILENKVPQELVAEYQKRIFKEEGVTPCYIRCIFTRLGLFDEKTGFITENYLKQLGRGDTVKDGVVGCYDNTGTDTCLWAYRAFTCFTKQGFLPEGY</sequence>
<gene>
    <name evidence="7" type="ORF">CLUMA_CG009075</name>
</gene>
<evidence type="ECO:0000313" key="8">
    <source>
        <dbReference type="Proteomes" id="UP000183832"/>
    </source>
</evidence>
<keyword evidence="8" id="KW-1185">Reference proteome</keyword>
<dbReference type="PANTHER" id="PTHR11857">
    <property type="entry name" value="ODORANT BINDING PROTEIN-RELATED"/>
    <property type="match status" value="1"/>
</dbReference>
<reference evidence="7 8" key="1">
    <citation type="submission" date="2015-04" db="EMBL/GenBank/DDBJ databases">
        <authorList>
            <person name="Syromyatnikov M.Y."/>
            <person name="Popov V.N."/>
        </authorList>
    </citation>
    <scope>NUCLEOTIDE SEQUENCE [LARGE SCALE GENOMIC DNA]</scope>
</reference>
<protein>
    <submittedName>
        <fullName evidence="7">CLUMA_CG009075, isoform A</fullName>
    </submittedName>
</protein>
<dbReference type="Proteomes" id="UP000183832">
    <property type="component" value="Unassembled WGS sequence"/>
</dbReference>
<keyword evidence="5" id="KW-1015">Disulfide bond</keyword>
<dbReference type="PANTHER" id="PTHR11857:SF46">
    <property type="entry name" value="GENERAL ODORANT-BINDING PROTEIN 99A-RELATED"/>
    <property type="match status" value="1"/>
</dbReference>
<evidence type="ECO:0000256" key="4">
    <source>
        <dbReference type="ARBA" id="ARBA00022729"/>
    </source>
</evidence>
<evidence type="ECO:0000256" key="6">
    <source>
        <dbReference type="SAM" id="SignalP"/>
    </source>
</evidence>
<dbReference type="GO" id="GO:0007608">
    <property type="term" value="P:sensory perception of smell"/>
    <property type="evidence" value="ECO:0007669"/>
    <property type="project" value="TreeGrafter"/>
</dbReference>
<feature type="chain" id="PRO_5011977995" evidence="6">
    <location>
        <begin position="17"/>
        <end position="129"/>
    </location>
</feature>
<proteinExistence type="inferred from homology"/>
<keyword evidence="3" id="KW-0964">Secreted</keyword>
<dbReference type="SUPFAM" id="SSF47565">
    <property type="entry name" value="Insect pheromone/odorant-binding proteins"/>
    <property type="match status" value="1"/>
</dbReference>
<dbReference type="CDD" id="cd23992">
    <property type="entry name" value="PBP_GOBP"/>
    <property type="match status" value="1"/>
</dbReference>